<dbReference type="InterPro" id="IPR008181">
    <property type="entry name" value="dUTPase"/>
</dbReference>
<gene>
    <name evidence="8" type="primary">dut</name>
    <name evidence="10" type="ORF">AS188_09215</name>
</gene>
<proteinExistence type="inferred from homology"/>
<keyword evidence="6 8" id="KW-0546">Nucleotide metabolism</keyword>
<protein>
    <recommendedName>
        <fullName evidence="8">Deoxyuridine 5'-triphosphate nucleotidohydrolase</fullName>
        <shortName evidence="8">dUTPase</shortName>
        <ecNumber evidence="8">3.6.1.23</ecNumber>
    </recommendedName>
    <alternativeName>
        <fullName evidence="8">dUTP pyrophosphatase</fullName>
    </alternativeName>
</protein>
<dbReference type="SUPFAM" id="SSF51283">
    <property type="entry name" value="dUTPase-like"/>
    <property type="match status" value="1"/>
</dbReference>
<keyword evidence="5 8" id="KW-0460">Magnesium</keyword>
<evidence type="ECO:0000256" key="7">
    <source>
        <dbReference type="ARBA" id="ARBA00047686"/>
    </source>
</evidence>
<dbReference type="NCBIfam" id="NF001862">
    <property type="entry name" value="PRK00601.1"/>
    <property type="match status" value="1"/>
</dbReference>
<comment type="cofactor">
    <cofactor evidence="1 8">
        <name>Mg(2+)</name>
        <dbReference type="ChEBI" id="CHEBI:18420"/>
    </cofactor>
</comment>
<dbReference type="GO" id="GO:0004170">
    <property type="term" value="F:dUTP diphosphatase activity"/>
    <property type="evidence" value="ECO:0007669"/>
    <property type="project" value="UniProtKB-UniRule"/>
</dbReference>
<dbReference type="GO" id="GO:0006226">
    <property type="term" value="P:dUMP biosynthetic process"/>
    <property type="evidence" value="ECO:0007669"/>
    <property type="project" value="UniProtKB-UniRule"/>
</dbReference>
<keyword evidence="3 8" id="KW-0479">Metal-binding</keyword>
<dbReference type="KEGG" id="kfv:AS188_09215"/>
<dbReference type="PANTHER" id="PTHR11241:SF0">
    <property type="entry name" value="DEOXYURIDINE 5'-TRIPHOSPHATE NUCLEOTIDOHYDROLASE"/>
    <property type="match status" value="1"/>
</dbReference>
<evidence type="ECO:0000256" key="3">
    <source>
        <dbReference type="ARBA" id="ARBA00022723"/>
    </source>
</evidence>
<dbReference type="STRING" id="446860.AS188_09215"/>
<dbReference type="EC" id="3.6.1.23" evidence="8"/>
<comment type="pathway">
    <text evidence="8">Pyrimidine metabolism; dUMP biosynthesis; dUMP from dCTP (dUTP route): step 2/2.</text>
</comment>
<reference evidence="10 11" key="1">
    <citation type="submission" date="2015-11" db="EMBL/GenBank/DDBJ databases">
        <title>Complete Genome Sequence of Kocuria flava strain HO-9041.</title>
        <authorList>
            <person name="Zhou M."/>
            <person name="Dai J."/>
        </authorList>
    </citation>
    <scope>NUCLEOTIDE SEQUENCE [LARGE SCALE GENOMIC DNA]</scope>
    <source>
        <strain evidence="10 11">HO-9041</strain>
    </source>
</reference>
<dbReference type="OrthoDB" id="9809956at2"/>
<feature type="binding site" evidence="8">
    <location>
        <begin position="95"/>
        <end position="97"/>
    </location>
    <ligand>
        <name>substrate</name>
    </ligand>
</feature>
<dbReference type="GO" id="GO:0000287">
    <property type="term" value="F:magnesium ion binding"/>
    <property type="evidence" value="ECO:0007669"/>
    <property type="project" value="UniProtKB-UniRule"/>
</dbReference>
<comment type="function">
    <text evidence="8">This enzyme is involved in nucleotide metabolism: it produces dUMP, the immediate precursor of thymidine nucleotides and it decreases the intracellular concentration of dUTP so that uracil cannot be incorporated into DNA.</text>
</comment>
<sequence length="160" mass="16721">MNDQSTAHRPPATRSPLRVALQALDPDLPPPAYARPGDAGADLRSRVDLVLAPGRRALVPTGIAVALPEGYAGFVHPRSGLAARHGITVVNAPGTVDAGYRGEIMVTLLNTDAEQPFEVRRGDRIAQLVVQRVEQAQFEVVADLPVSARGAAGFGSSGTA</sequence>
<feature type="binding site" evidence="8">
    <location>
        <position position="91"/>
    </location>
    <ligand>
        <name>substrate</name>
    </ligand>
</feature>
<evidence type="ECO:0000256" key="5">
    <source>
        <dbReference type="ARBA" id="ARBA00022842"/>
    </source>
</evidence>
<evidence type="ECO:0000256" key="4">
    <source>
        <dbReference type="ARBA" id="ARBA00022801"/>
    </source>
</evidence>
<dbReference type="NCBIfam" id="TIGR00576">
    <property type="entry name" value="dut"/>
    <property type="match status" value="1"/>
</dbReference>
<dbReference type="InterPro" id="IPR029054">
    <property type="entry name" value="dUTPase-like"/>
</dbReference>
<dbReference type="AlphaFoldDB" id="A0A0U3G9W7"/>
<evidence type="ECO:0000313" key="11">
    <source>
        <dbReference type="Proteomes" id="UP000057181"/>
    </source>
</evidence>
<dbReference type="HAMAP" id="MF_00116">
    <property type="entry name" value="dUTPase_bact"/>
    <property type="match status" value="1"/>
</dbReference>
<dbReference type="Proteomes" id="UP000057181">
    <property type="component" value="Chromosome"/>
</dbReference>
<evidence type="ECO:0000256" key="6">
    <source>
        <dbReference type="ARBA" id="ARBA00023080"/>
    </source>
</evidence>
<comment type="similarity">
    <text evidence="2 8">Belongs to the dUTPase family.</text>
</comment>
<dbReference type="Gene3D" id="2.70.40.10">
    <property type="match status" value="1"/>
</dbReference>
<dbReference type="EMBL" id="CP013254">
    <property type="protein sequence ID" value="ALU39899.1"/>
    <property type="molecule type" value="Genomic_DNA"/>
</dbReference>
<dbReference type="PANTHER" id="PTHR11241">
    <property type="entry name" value="DEOXYURIDINE 5'-TRIPHOSPHATE NUCLEOTIDOHYDROLASE"/>
    <property type="match status" value="1"/>
</dbReference>
<dbReference type="Pfam" id="PF00692">
    <property type="entry name" value="dUTPase"/>
    <property type="match status" value="1"/>
</dbReference>
<dbReference type="InterPro" id="IPR033704">
    <property type="entry name" value="dUTPase_trimeric"/>
</dbReference>
<dbReference type="FunFam" id="2.70.40.10:FF:000008">
    <property type="entry name" value="Deoxyuridine 5'-triphosphate nucleotidohydrolase"/>
    <property type="match status" value="1"/>
</dbReference>
<evidence type="ECO:0000313" key="10">
    <source>
        <dbReference type="EMBL" id="ALU39899.1"/>
    </source>
</evidence>
<accession>A0A0U3G9W7</accession>
<dbReference type="UniPathway" id="UPA00610">
    <property type="reaction ID" value="UER00666"/>
</dbReference>
<comment type="caution">
    <text evidence="8">Lacks conserved residue(s) required for the propagation of feature annotation.</text>
</comment>
<dbReference type="CDD" id="cd07557">
    <property type="entry name" value="trimeric_dUTPase"/>
    <property type="match status" value="1"/>
</dbReference>
<keyword evidence="4 8" id="KW-0378">Hydrolase</keyword>
<name>A0A0U3G9W7_9MICC</name>
<feature type="domain" description="dUTPase-like" evidence="9">
    <location>
        <begin position="31"/>
        <end position="158"/>
    </location>
</feature>
<organism evidence="10 11">
    <name type="scientific">Kocuria flava</name>
    <dbReference type="NCBI Taxonomy" id="446860"/>
    <lineage>
        <taxon>Bacteria</taxon>
        <taxon>Bacillati</taxon>
        <taxon>Actinomycetota</taxon>
        <taxon>Actinomycetes</taxon>
        <taxon>Micrococcales</taxon>
        <taxon>Micrococcaceae</taxon>
        <taxon>Kocuria</taxon>
    </lineage>
</organism>
<comment type="catalytic activity">
    <reaction evidence="7 8">
        <text>dUTP + H2O = dUMP + diphosphate + H(+)</text>
        <dbReference type="Rhea" id="RHEA:10248"/>
        <dbReference type="ChEBI" id="CHEBI:15377"/>
        <dbReference type="ChEBI" id="CHEBI:15378"/>
        <dbReference type="ChEBI" id="CHEBI:33019"/>
        <dbReference type="ChEBI" id="CHEBI:61555"/>
        <dbReference type="ChEBI" id="CHEBI:246422"/>
        <dbReference type="EC" id="3.6.1.23"/>
    </reaction>
</comment>
<dbReference type="GO" id="GO:0046081">
    <property type="term" value="P:dUTP catabolic process"/>
    <property type="evidence" value="ECO:0007669"/>
    <property type="project" value="InterPro"/>
</dbReference>
<feature type="binding site" evidence="8">
    <location>
        <begin position="78"/>
        <end position="80"/>
    </location>
    <ligand>
        <name>substrate</name>
    </ligand>
</feature>
<evidence type="ECO:0000259" key="9">
    <source>
        <dbReference type="Pfam" id="PF00692"/>
    </source>
</evidence>
<evidence type="ECO:0000256" key="8">
    <source>
        <dbReference type="HAMAP-Rule" id="MF_00116"/>
    </source>
</evidence>
<dbReference type="InterPro" id="IPR036157">
    <property type="entry name" value="dUTPase-like_sf"/>
</dbReference>
<evidence type="ECO:0000256" key="2">
    <source>
        <dbReference type="ARBA" id="ARBA00006581"/>
    </source>
</evidence>
<evidence type="ECO:0000256" key="1">
    <source>
        <dbReference type="ARBA" id="ARBA00001946"/>
    </source>
</evidence>